<protein>
    <submittedName>
        <fullName evidence="5">Oxidoreductase BOA1</fullName>
    </submittedName>
</protein>
<dbReference type="SUPFAM" id="SSF51735">
    <property type="entry name" value="NAD(P)-binding Rossmann-fold domains"/>
    <property type="match status" value="1"/>
</dbReference>
<gene>
    <name evidence="5" type="ORF">MFIFM68171_08731</name>
</gene>
<dbReference type="PANTHER" id="PTHR47706">
    <property type="entry name" value="NMRA-LIKE FAMILY PROTEIN"/>
    <property type="match status" value="1"/>
</dbReference>
<dbReference type="InterPro" id="IPR008030">
    <property type="entry name" value="NmrA-like"/>
</dbReference>
<organism evidence="5 6">
    <name type="scientific">Madurella fahalii</name>
    <dbReference type="NCBI Taxonomy" id="1157608"/>
    <lineage>
        <taxon>Eukaryota</taxon>
        <taxon>Fungi</taxon>
        <taxon>Dikarya</taxon>
        <taxon>Ascomycota</taxon>
        <taxon>Pezizomycotina</taxon>
        <taxon>Sordariomycetes</taxon>
        <taxon>Sordariomycetidae</taxon>
        <taxon>Sordariales</taxon>
        <taxon>Sordariales incertae sedis</taxon>
        <taxon>Madurella</taxon>
    </lineage>
</organism>
<accession>A0ABQ0GLB9</accession>
<dbReference type="Proteomes" id="UP001628179">
    <property type="component" value="Unassembled WGS sequence"/>
</dbReference>
<dbReference type="Gene3D" id="3.40.50.720">
    <property type="entry name" value="NAD(P)-binding Rossmann-like Domain"/>
    <property type="match status" value="1"/>
</dbReference>
<evidence type="ECO:0000313" key="6">
    <source>
        <dbReference type="Proteomes" id="UP001628179"/>
    </source>
</evidence>
<dbReference type="InterPro" id="IPR036291">
    <property type="entry name" value="NAD(P)-bd_dom_sf"/>
</dbReference>
<proteinExistence type="inferred from homology"/>
<dbReference type="RefSeq" id="XP_070920251.1">
    <property type="nucleotide sequence ID" value="XM_071064150.1"/>
</dbReference>
<evidence type="ECO:0000256" key="3">
    <source>
        <dbReference type="ARBA" id="ARBA00023002"/>
    </source>
</evidence>
<dbReference type="GeneID" id="98179473"/>
<keyword evidence="6" id="KW-1185">Reference proteome</keyword>
<dbReference type="PANTHER" id="PTHR47706:SF4">
    <property type="entry name" value="NMRA-LIKE DOMAIN-CONTAINING PROTEIN"/>
    <property type="match status" value="1"/>
</dbReference>
<reference evidence="5 6" key="1">
    <citation type="submission" date="2024-09" db="EMBL/GenBank/DDBJ databases">
        <title>Itraconazole resistance in Madurella fahalii resulting from another homologue of gene encoding cytochrome P450 14-alpha sterol demethylase (CYP51).</title>
        <authorList>
            <person name="Yoshioka I."/>
            <person name="Fahal A.H."/>
            <person name="Kaneko S."/>
            <person name="Yaguchi T."/>
        </authorList>
    </citation>
    <scope>NUCLEOTIDE SEQUENCE [LARGE SCALE GENOMIC DNA]</scope>
    <source>
        <strain evidence="5 6">IFM 68171</strain>
    </source>
</reference>
<evidence type="ECO:0000256" key="1">
    <source>
        <dbReference type="ARBA" id="ARBA00005725"/>
    </source>
</evidence>
<keyword evidence="3" id="KW-0560">Oxidoreductase</keyword>
<name>A0ABQ0GLB9_9PEZI</name>
<evidence type="ECO:0000313" key="5">
    <source>
        <dbReference type="EMBL" id="GAB1318521.1"/>
    </source>
</evidence>
<comment type="caution">
    <text evidence="5">The sequence shown here is derived from an EMBL/GenBank/DDBJ whole genome shotgun (WGS) entry which is preliminary data.</text>
</comment>
<dbReference type="InterPro" id="IPR051609">
    <property type="entry name" value="NmrA/Isoflavone_reductase-like"/>
</dbReference>
<keyword evidence="2" id="KW-0521">NADP</keyword>
<dbReference type="EMBL" id="BAAFSV010000005">
    <property type="protein sequence ID" value="GAB1318521.1"/>
    <property type="molecule type" value="Genomic_DNA"/>
</dbReference>
<dbReference type="Gene3D" id="3.90.25.10">
    <property type="entry name" value="UDP-galactose 4-epimerase, domain 1"/>
    <property type="match status" value="1"/>
</dbReference>
<evidence type="ECO:0000256" key="2">
    <source>
        <dbReference type="ARBA" id="ARBA00022857"/>
    </source>
</evidence>
<comment type="similarity">
    <text evidence="1">Belongs to the NmrA-type oxidoreductase family. Isoflavone reductase subfamily.</text>
</comment>
<feature type="domain" description="NmrA-like" evidence="4">
    <location>
        <begin position="3"/>
        <end position="309"/>
    </location>
</feature>
<evidence type="ECO:0000259" key="4">
    <source>
        <dbReference type="Pfam" id="PF05368"/>
    </source>
</evidence>
<sequence>MVKIAVAGAGQVGREIIDGLVAAGKHEIVVLSRKDATPDQAIKGTTWLKVDYRDIKSLVRSLQGVHTVLSCVAVYMDTDNMCQKALIDASIEAGVKRFAPSEWALSTVNRMGEDDGKAAIEKYLEAKNKDKKVIEYCLFQTGAFLNYLAGSRRTAKYLEPLVTTVDVDNCRAMVPGGSHHLISHVTIQDVVNIVVKAVDYEGEWPKIGGINGATVSIADEIAIYEKVTDKSFQVDVLDIKDLEAGVLKSSWSPVFDVPALRHLDEATKREASKQALIKYLLAFADGSAVVSDEWNQIFPDYKFTGLEEFMTKVWAGEWKA</sequence>
<dbReference type="Pfam" id="PF05368">
    <property type="entry name" value="NmrA"/>
    <property type="match status" value="1"/>
</dbReference>